<protein>
    <submittedName>
        <fullName evidence="2">Uncharacterized protein</fullName>
    </submittedName>
</protein>
<feature type="compositionally biased region" description="Basic and acidic residues" evidence="1">
    <location>
        <begin position="317"/>
        <end position="326"/>
    </location>
</feature>
<organism evidence="2 3">
    <name type="scientific">Mycena pura</name>
    <dbReference type="NCBI Taxonomy" id="153505"/>
    <lineage>
        <taxon>Eukaryota</taxon>
        <taxon>Fungi</taxon>
        <taxon>Dikarya</taxon>
        <taxon>Basidiomycota</taxon>
        <taxon>Agaricomycotina</taxon>
        <taxon>Agaricomycetes</taxon>
        <taxon>Agaricomycetidae</taxon>
        <taxon>Agaricales</taxon>
        <taxon>Marasmiineae</taxon>
        <taxon>Mycenaceae</taxon>
        <taxon>Mycena</taxon>
    </lineage>
</organism>
<proteinExistence type="predicted"/>
<evidence type="ECO:0000313" key="2">
    <source>
        <dbReference type="EMBL" id="KAJ7199824.1"/>
    </source>
</evidence>
<comment type="caution">
    <text evidence="2">The sequence shown here is derived from an EMBL/GenBank/DDBJ whole genome shotgun (WGS) entry which is preliminary data.</text>
</comment>
<reference evidence="2" key="1">
    <citation type="submission" date="2023-03" db="EMBL/GenBank/DDBJ databases">
        <title>Massive genome expansion in bonnet fungi (Mycena s.s.) driven by repeated elements and novel gene families across ecological guilds.</title>
        <authorList>
            <consortium name="Lawrence Berkeley National Laboratory"/>
            <person name="Harder C.B."/>
            <person name="Miyauchi S."/>
            <person name="Viragh M."/>
            <person name="Kuo A."/>
            <person name="Thoen E."/>
            <person name="Andreopoulos B."/>
            <person name="Lu D."/>
            <person name="Skrede I."/>
            <person name="Drula E."/>
            <person name="Henrissat B."/>
            <person name="Morin E."/>
            <person name="Kohler A."/>
            <person name="Barry K."/>
            <person name="LaButti K."/>
            <person name="Morin E."/>
            <person name="Salamov A."/>
            <person name="Lipzen A."/>
            <person name="Mereny Z."/>
            <person name="Hegedus B."/>
            <person name="Baldrian P."/>
            <person name="Stursova M."/>
            <person name="Weitz H."/>
            <person name="Taylor A."/>
            <person name="Grigoriev I.V."/>
            <person name="Nagy L.G."/>
            <person name="Martin F."/>
            <person name="Kauserud H."/>
        </authorList>
    </citation>
    <scope>NUCLEOTIDE SEQUENCE</scope>
    <source>
        <strain evidence="2">9144</strain>
    </source>
</reference>
<feature type="compositionally biased region" description="Basic and acidic residues" evidence="1">
    <location>
        <begin position="345"/>
        <end position="356"/>
    </location>
</feature>
<dbReference type="Proteomes" id="UP001219525">
    <property type="component" value="Unassembled WGS sequence"/>
</dbReference>
<gene>
    <name evidence="2" type="ORF">GGX14DRAFT_661237</name>
</gene>
<feature type="compositionally biased region" description="Polar residues" evidence="1">
    <location>
        <begin position="258"/>
        <end position="282"/>
    </location>
</feature>
<sequence length="493" mass="52336">MLCLKDSEGRIPLCTTKASPRCNAEGYLGFINNNGTGIYNNGTLIEREVGLGRDEMYEGSTGGGAGAEVASATLSGATPPWNSTAAAVSAAVVILLMHAGAPASSAGGACGSLPSVKPPVCAPAFANRRHEIAAKAAVSCVAPVMPMAPVYDLKPVTTHAATGGAAVLEGWELGVWMSVSETLDDFGSPPSIAEPSPVPFHLPASADPFNGPNTQDLRACGLGTQYWDDHHDSMMRALSELGSFPDEHPPSPLHIFQASGTTGRSRHLTCSPSRLNPRNTPINKPADGHCKQAESSETEPDSESDTESSETEPDSEGDTKRGEARHLNSLPFGPHDVGSLLGKRHHDESSAADSDRANPSPDVPTAPPCSHSTESAGSNHDNSPPRIPTAVGPIVDLNARKRARISRERSFNQADVHCFTQKAEAVLCAIRAEGRRRTENDASMLQEKQETNRLLRRIANALDKNLEFVGVLIRTKDFSLNPQEKDLKSNAWV</sequence>
<feature type="region of interest" description="Disordered" evidence="1">
    <location>
        <begin position="241"/>
        <end position="395"/>
    </location>
</feature>
<dbReference type="AlphaFoldDB" id="A0AAD6V896"/>
<feature type="compositionally biased region" description="Polar residues" evidence="1">
    <location>
        <begin position="370"/>
        <end position="382"/>
    </location>
</feature>
<keyword evidence="3" id="KW-1185">Reference proteome</keyword>
<dbReference type="EMBL" id="JARJCW010000066">
    <property type="protein sequence ID" value="KAJ7199824.1"/>
    <property type="molecule type" value="Genomic_DNA"/>
</dbReference>
<evidence type="ECO:0000313" key="3">
    <source>
        <dbReference type="Proteomes" id="UP001219525"/>
    </source>
</evidence>
<accession>A0AAD6V896</accession>
<name>A0AAD6V896_9AGAR</name>
<evidence type="ECO:0000256" key="1">
    <source>
        <dbReference type="SAM" id="MobiDB-lite"/>
    </source>
</evidence>
<feature type="compositionally biased region" description="Acidic residues" evidence="1">
    <location>
        <begin position="296"/>
        <end position="316"/>
    </location>
</feature>